<dbReference type="PANTHER" id="PTHR30055">
    <property type="entry name" value="HTH-TYPE TRANSCRIPTIONAL REGULATOR RUTR"/>
    <property type="match status" value="1"/>
</dbReference>
<reference evidence="6 7" key="1">
    <citation type="journal article" date="2015" name="Stand. Genomic Sci.">
        <title>Complete genome of Pseudomonas chlororaphis strain UFB2, a soil bacterium with antibacterial activity against bacterial canker pathogen of tomato.</title>
        <authorList>
            <person name="Deng P."/>
            <person name="Wang X."/>
            <person name="Baird S.M."/>
            <person name="Lu S.E."/>
        </authorList>
    </citation>
    <scope>NUCLEOTIDE SEQUENCE [LARGE SCALE GENOMIC DNA]</scope>
    <source>
        <strain evidence="6 7">UFB2</strain>
    </source>
</reference>
<evidence type="ECO:0000313" key="7">
    <source>
        <dbReference type="Proteomes" id="UP000035212"/>
    </source>
</evidence>
<evidence type="ECO:0000256" key="2">
    <source>
        <dbReference type="ARBA" id="ARBA00023125"/>
    </source>
</evidence>
<dbReference type="Gene3D" id="1.10.357.10">
    <property type="entry name" value="Tetracycline Repressor, domain 2"/>
    <property type="match status" value="1"/>
</dbReference>
<protein>
    <recommendedName>
        <fullName evidence="5">HTH tetR-type domain-containing protein</fullName>
    </recommendedName>
</protein>
<dbReference type="SUPFAM" id="SSF46689">
    <property type="entry name" value="Homeodomain-like"/>
    <property type="match status" value="1"/>
</dbReference>
<name>A0A0G3GK75_9PSED</name>
<dbReference type="PATRIC" id="fig|587753.11.peg.3758"/>
<dbReference type="InterPro" id="IPR050109">
    <property type="entry name" value="HTH-type_TetR-like_transc_reg"/>
</dbReference>
<feature type="DNA-binding region" description="H-T-H motif" evidence="4">
    <location>
        <begin position="30"/>
        <end position="49"/>
    </location>
</feature>
<gene>
    <name evidence="6" type="ORF">VM99_18395</name>
</gene>
<dbReference type="GO" id="GO:0000976">
    <property type="term" value="F:transcription cis-regulatory region binding"/>
    <property type="evidence" value="ECO:0007669"/>
    <property type="project" value="TreeGrafter"/>
</dbReference>
<dbReference type="PROSITE" id="PS50977">
    <property type="entry name" value="HTH_TETR_2"/>
    <property type="match status" value="1"/>
</dbReference>
<dbReference type="InterPro" id="IPR009057">
    <property type="entry name" value="Homeodomain-like_sf"/>
</dbReference>
<dbReference type="PRINTS" id="PR00455">
    <property type="entry name" value="HTHTETR"/>
</dbReference>
<accession>A0A0G3GK75</accession>
<evidence type="ECO:0000256" key="3">
    <source>
        <dbReference type="ARBA" id="ARBA00023163"/>
    </source>
</evidence>
<evidence type="ECO:0000313" key="6">
    <source>
        <dbReference type="EMBL" id="AKJ99947.1"/>
    </source>
</evidence>
<dbReference type="InterPro" id="IPR001647">
    <property type="entry name" value="HTH_TetR"/>
</dbReference>
<keyword evidence="1" id="KW-0805">Transcription regulation</keyword>
<dbReference type="Proteomes" id="UP000035212">
    <property type="component" value="Chromosome"/>
</dbReference>
<dbReference type="Pfam" id="PF00440">
    <property type="entry name" value="TetR_N"/>
    <property type="match status" value="1"/>
</dbReference>
<dbReference type="EMBL" id="CP011020">
    <property type="protein sequence ID" value="AKJ99947.1"/>
    <property type="molecule type" value="Genomic_DNA"/>
</dbReference>
<dbReference type="PANTHER" id="PTHR30055:SF234">
    <property type="entry name" value="HTH-TYPE TRANSCRIPTIONAL REGULATOR BETI"/>
    <property type="match status" value="1"/>
</dbReference>
<sequence length="199" mass="22264">MPIAEARGGYATIREQAVALFVNKGFGQVGMRELARHVGVAPGSLYHYFPSKQHLLFDLIDELYEELHWLVRSLAPKVATGKRTVPDVIRAHLQLHRERPLQFQLASHGFIYLDAAQQQLISHQYARYEDAFLRLIFSDALLAHPSCAAAGRAITRFLNGLAGVPGEQPLTDDAWVNLVERMIECFESRCAPADAASRQ</sequence>
<dbReference type="GO" id="GO:0003700">
    <property type="term" value="F:DNA-binding transcription factor activity"/>
    <property type="evidence" value="ECO:0007669"/>
    <property type="project" value="TreeGrafter"/>
</dbReference>
<keyword evidence="2 4" id="KW-0238">DNA-binding</keyword>
<evidence type="ECO:0000259" key="5">
    <source>
        <dbReference type="PROSITE" id="PS50977"/>
    </source>
</evidence>
<feature type="domain" description="HTH tetR-type" evidence="5">
    <location>
        <begin position="7"/>
        <end position="67"/>
    </location>
</feature>
<proteinExistence type="predicted"/>
<evidence type="ECO:0000256" key="1">
    <source>
        <dbReference type="ARBA" id="ARBA00023015"/>
    </source>
</evidence>
<keyword evidence="3" id="KW-0804">Transcription</keyword>
<dbReference type="AlphaFoldDB" id="A0A0G3GK75"/>
<organism evidence="6 7">
    <name type="scientific">Pseudomonas chlororaphis</name>
    <dbReference type="NCBI Taxonomy" id="587753"/>
    <lineage>
        <taxon>Bacteria</taxon>
        <taxon>Pseudomonadati</taxon>
        <taxon>Pseudomonadota</taxon>
        <taxon>Gammaproteobacteria</taxon>
        <taxon>Pseudomonadales</taxon>
        <taxon>Pseudomonadaceae</taxon>
        <taxon>Pseudomonas</taxon>
    </lineage>
</organism>
<reference evidence="7" key="2">
    <citation type="submission" date="2015-03" db="EMBL/GenBank/DDBJ databases">
        <authorList>
            <person name="Deng P."/>
            <person name="Lu S."/>
        </authorList>
    </citation>
    <scope>NUCLEOTIDE SEQUENCE [LARGE SCALE GENOMIC DNA]</scope>
    <source>
        <strain evidence="7">UFB2</strain>
    </source>
</reference>
<evidence type="ECO:0000256" key="4">
    <source>
        <dbReference type="PROSITE-ProRule" id="PRU00335"/>
    </source>
</evidence>